<dbReference type="InterPro" id="IPR002925">
    <property type="entry name" value="Dienelactn_hydro"/>
</dbReference>
<dbReference type="EMBL" id="CDSF01000086">
    <property type="protein sequence ID" value="CEO98597.1"/>
    <property type="molecule type" value="Genomic_DNA"/>
</dbReference>
<gene>
    <name evidence="3" type="ORF">PBRA_006711</name>
</gene>
<dbReference type="GO" id="GO:0016787">
    <property type="term" value="F:hydrolase activity"/>
    <property type="evidence" value="ECO:0007669"/>
    <property type="project" value="InterPro"/>
</dbReference>
<proteinExistence type="predicted"/>
<dbReference type="Proteomes" id="UP000039324">
    <property type="component" value="Unassembled WGS sequence"/>
</dbReference>
<evidence type="ECO:0000259" key="2">
    <source>
        <dbReference type="Pfam" id="PF01738"/>
    </source>
</evidence>
<dbReference type="SUPFAM" id="SSF53474">
    <property type="entry name" value="alpha/beta-Hydrolases"/>
    <property type="match status" value="1"/>
</dbReference>
<feature type="region of interest" description="Disordered" evidence="1">
    <location>
        <begin position="1"/>
        <end position="22"/>
    </location>
</feature>
<organism evidence="3 4">
    <name type="scientific">Plasmodiophora brassicae</name>
    <name type="common">Clubroot disease agent</name>
    <dbReference type="NCBI Taxonomy" id="37360"/>
    <lineage>
        <taxon>Eukaryota</taxon>
        <taxon>Sar</taxon>
        <taxon>Rhizaria</taxon>
        <taxon>Endomyxa</taxon>
        <taxon>Phytomyxea</taxon>
        <taxon>Plasmodiophorida</taxon>
        <taxon>Plasmodiophoridae</taxon>
        <taxon>Plasmodiophora</taxon>
    </lineage>
</organism>
<dbReference type="PANTHER" id="PTHR17630:SF44">
    <property type="entry name" value="PROTEIN AIM2"/>
    <property type="match status" value="1"/>
</dbReference>
<name>A0A0G4ITS1_PLABS</name>
<feature type="region of interest" description="Disordered" evidence="1">
    <location>
        <begin position="272"/>
        <end position="293"/>
    </location>
</feature>
<evidence type="ECO:0000256" key="1">
    <source>
        <dbReference type="SAM" id="MobiDB-lite"/>
    </source>
</evidence>
<dbReference type="OMA" id="PSWMAEQ"/>
<sequence length="319" mass="33879">MAAWGPPSPAQSRTCGSSPVPQVPRDESELWACPALCGTTTRIVAMSCCPPDSAPYLAADYKATGRVVTAPGTAFEHYVVGDGTQGGILVVPDVYGWNGGRVRNIADWLASRGFVCVVTKLLVPTLGSGTDGDGFPGDFDTSTFMTVAVPYLKTISWDGILKPRLQAAISILKMHNAKKIAAVGFCWSDVCPTMGGWVIAKAMADADLKSVISCSAIAHPSIARAGQFVGEGAQPVVSKITVPVLLMPAGNDPDEYRPGGAIYETLKRNNSASTTTDDFRSMTHGWMPRGDLKNPEVKKHVDLGLQRIIAFVQQHMQSG</sequence>
<protein>
    <recommendedName>
        <fullName evidence="2">Dienelactone hydrolase domain-containing protein</fullName>
    </recommendedName>
</protein>
<dbReference type="OrthoDB" id="17560at2759"/>
<accession>A0A0G4ITS1</accession>
<dbReference type="STRING" id="37360.A0A0G4ITS1"/>
<dbReference type="AlphaFoldDB" id="A0A0G4ITS1"/>
<evidence type="ECO:0000313" key="4">
    <source>
        <dbReference type="Proteomes" id="UP000039324"/>
    </source>
</evidence>
<feature type="compositionally biased region" description="Polar residues" evidence="1">
    <location>
        <begin position="10"/>
        <end position="20"/>
    </location>
</feature>
<dbReference type="PANTHER" id="PTHR17630">
    <property type="entry name" value="DIENELACTONE HYDROLASE"/>
    <property type="match status" value="1"/>
</dbReference>
<dbReference type="Pfam" id="PF01738">
    <property type="entry name" value="DLH"/>
    <property type="match status" value="1"/>
</dbReference>
<dbReference type="InterPro" id="IPR029058">
    <property type="entry name" value="AB_hydrolase_fold"/>
</dbReference>
<evidence type="ECO:0000313" key="3">
    <source>
        <dbReference type="EMBL" id="CEO98597.1"/>
    </source>
</evidence>
<reference evidence="3 4" key="1">
    <citation type="submission" date="2015-02" db="EMBL/GenBank/DDBJ databases">
        <authorList>
            <person name="Chooi Y.-H."/>
        </authorList>
    </citation>
    <scope>NUCLEOTIDE SEQUENCE [LARGE SCALE GENOMIC DNA]</scope>
    <source>
        <strain evidence="3">E3</strain>
    </source>
</reference>
<keyword evidence="4" id="KW-1185">Reference proteome</keyword>
<dbReference type="Gene3D" id="3.40.50.1820">
    <property type="entry name" value="alpha/beta hydrolase"/>
    <property type="match status" value="1"/>
</dbReference>
<feature type="domain" description="Dienelactone hydrolase" evidence="2">
    <location>
        <begin position="86"/>
        <end position="315"/>
    </location>
</feature>